<name>A0A0L6ZE33_9CLOT</name>
<dbReference type="PRINTS" id="PR00332">
    <property type="entry name" value="HISTRIAD"/>
</dbReference>
<sequence length="114" mass="12852">MEDCIFCKIIKGEIPCKKIYEDDMVLGFEDINPTAPIHVLLIPKKHIKDINEIANEDLNLMAHSLGVIKDIAKQMNIKENGYRVVLNCGKDGGQEVPHIHFHIIGGRKLNWPPG</sequence>
<dbReference type="SUPFAM" id="SSF54197">
    <property type="entry name" value="HIT-like"/>
    <property type="match status" value="1"/>
</dbReference>
<dbReference type="AlphaFoldDB" id="A0A0L6ZE33"/>
<dbReference type="EMBL" id="LHUR01000010">
    <property type="protein sequence ID" value="KOA21239.1"/>
    <property type="molecule type" value="Genomic_DNA"/>
</dbReference>
<gene>
    <name evidence="5" type="ORF">CLHOM_03690</name>
</gene>
<dbReference type="CDD" id="cd01276">
    <property type="entry name" value="PKCI_related"/>
    <property type="match status" value="1"/>
</dbReference>
<feature type="active site" description="Tele-AMP-histidine intermediate" evidence="1">
    <location>
        <position position="100"/>
    </location>
</feature>
<keyword evidence="5" id="KW-0378">Hydrolase</keyword>
<dbReference type="PANTHER" id="PTHR23089">
    <property type="entry name" value="HISTIDINE TRIAD HIT PROTEIN"/>
    <property type="match status" value="1"/>
</dbReference>
<evidence type="ECO:0000256" key="2">
    <source>
        <dbReference type="PIRSR" id="PIRSR601310-3"/>
    </source>
</evidence>
<dbReference type="PROSITE" id="PS51084">
    <property type="entry name" value="HIT_2"/>
    <property type="match status" value="1"/>
</dbReference>
<dbReference type="InterPro" id="IPR036265">
    <property type="entry name" value="HIT-like_sf"/>
</dbReference>
<dbReference type="PATRIC" id="fig|1121318.3.peg.374"/>
<dbReference type="PROSITE" id="PS00892">
    <property type="entry name" value="HIT_1"/>
    <property type="match status" value="1"/>
</dbReference>
<evidence type="ECO:0000259" key="4">
    <source>
        <dbReference type="PROSITE" id="PS51084"/>
    </source>
</evidence>
<evidence type="ECO:0000256" key="3">
    <source>
        <dbReference type="PROSITE-ProRule" id="PRU00464"/>
    </source>
</evidence>
<reference evidence="6" key="1">
    <citation type="submission" date="2015-08" db="EMBL/GenBank/DDBJ databases">
        <title>Genome sequence of the strict anaerobe Clostridium homopropionicum LuHBu1 (DSM 5847T).</title>
        <authorList>
            <person name="Poehlein A."/>
            <person name="Beck M."/>
            <person name="Schiel-Bengelsdorf B."/>
            <person name="Bengelsdorf F.R."/>
            <person name="Daniel R."/>
            <person name="Duerre P."/>
        </authorList>
    </citation>
    <scope>NUCLEOTIDE SEQUENCE [LARGE SCALE GENOMIC DNA]</scope>
    <source>
        <strain evidence="6">DSM 5847</strain>
    </source>
</reference>
<dbReference type="Gene3D" id="3.30.428.10">
    <property type="entry name" value="HIT-like"/>
    <property type="match status" value="1"/>
</dbReference>
<organism evidence="5 6">
    <name type="scientific">Clostridium homopropionicum DSM 5847</name>
    <dbReference type="NCBI Taxonomy" id="1121318"/>
    <lineage>
        <taxon>Bacteria</taxon>
        <taxon>Bacillati</taxon>
        <taxon>Bacillota</taxon>
        <taxon>Clostridia</taxon>
        <taxon>Eubacteriales</taxon>
        <taxon>Clostridiaceae</taxon>
        <taxon>Clostridium</taxon>
    </lineage>
</organism>
<dbReference type="GO" id="GO:0016787">
    <property type="term" value="F:hydrolase activity"/>
    <property type="evidence" value="ECO:0007669"/>
    <property type="project" value="UniProtKB-KW"/>
</dbReference>
<evidence type="ECO:0000313" key="5">
    <source>
        <dbReference type="EMBL" id="KOA21239.1"/>
    </source>
</evidence>
<dbReference type="InterPro" id="IPR019808">
    <property type="entry name" value="Histidine_triad_CS"/>
</dbReference>
<feature type="domain" description="HIT" evidence="4">
    <location>
        <begin position="5"/>
        <end position="114"/>
    </location>
</feature>
<accession>A0A0L6ZE33</accession>
<dbReference type="Proteomes" id="UP000037043">
    <property type="component" value="Unassembled WGS sequence"/>
</dbReference>
<proteinExistence type="predicted"/>
<dbReference type="Pfam" id="PF01230">
    <property type="entry name" value="HIT"/>
    <property type="match status" value="1"/>
</dbReference>
<evidence type="ECO:0000313" key="6">
    <source>
        <dbReference type="Proteomes" id="UP000037043"/>
    </source>
</evidence>
<dbReference type="InterPro" id="IPR001310">
    <property type="entry name" value="Histidine_triad_HIT"/>
</dbReference>
<keyword evidence="6" id="KW-1185">Reference proteome</keyword>
<protein>
    <submittedName>
        <fullName evidence="5">HIT-like protein</fullName>
        <ecNumber evidence="5">3.-.-.-</ecNumber>
    </submittedName>
</protein>
<dbReference type="RefSeq" id="WP_052219970.1">
    <property type="nucleotide sequence ID" value="NZ_LHUR01000010.1"/>
</dbReference>
<feature type="short sequence motif" description="Histidine triad motif" evidence="2 3">
    <location>
        <begin position="98"/>
        <end position="102"/>
    </location>
</feature>
<dbReference type="InterPro" id="IPR011146">
    <property type="entry name" value="HIT-like"/>
</dbReference>
<dbReference type="EC" id="3.-.-.-" evidence="5"/>
<evidence type="ECO:0000256" key="1">
    <source>
        <dbReference type="PIRSR" id="PIRSR601310-1"/>
    </source>
</evidence>
<dbReference type="STRING" id="36844.SAMN04488501_107115"/>
<comment type="caution">
    <text evidence="5">The sequence shown here is derived from an EMBL/GenBank/DDBJ whole genome shotgun (WGS) entry which is preliminary data.</text>
</comment>